<dbReference type="OrthoDB" id="5332649at2759"/>
<accession>S9VUY1</accession>
<reference evidence="2 3" key="1">
    <citation type="journal article" date="2011" name="Science">
        <title>Comparative functional genomics of the fission yeasts.</title>
        <authorList>
            <person name="Rhind N."/>
            <person name="Chen Z."/>
            <person name="Yassour M."/>
            <person name="Thompson D.A."/>
            <person name="Haas B.J."/>
            <person name="Habib N."/>
            <person name="Wapinski I."/>
            <person name="Roy S."/>
            <person name="Lin M.F."/>
            <person name="Heiman D.I."/>
            <person name="Young S.K."/>
            <person name="Furuya K."/>
            <person name="Guo Y."/>
            <person name="Pidoux A."/>
            <person name="Chen H.M."/>
            <person name="Robbertse B."/>
            <person name="Goldberg J.M."/>
            <person name="Aoki K."/>
            <person name="Bayne E.H."/>
            <person name="Berlin A.M."/>
            <person name="Desjardins C.A."/>
            <person name="Dobbs E."/>
            <person name="Dukaj L."/>
            <person name="Fan L."/>
            <person name="FitzGerald M.G."/>
            <person name="French C."/>
            <person name="Gujja S."/>
            <person name="Hansen K."/>
            <person name="Keifenheim D."/>
            <person name="Levin J.Z."/>
            <person name="Mosher R.A."/>
            <person name="Mueller C.A."/>
            <person name="Pfiffner J."/>
            <person name="Priest M."/>
            <person name="Russ C."/>
            <person name="Smialowska A."/>
            <person name="Swoboda P."/>
            <person name="Sykes S.M."/>
            <person name="Vaughn M."/>
            <person name="Vengrova S."/>
            <person name="Yoder R."/>
            <person name="Zeng Q."/>
            <person name="Allshire R."/>
            <person name="Baulcombe D."/>
            <person name="Birren B.W."/>
            <person name="Brown W."/>
            <person name="Ekwall K."/>
            <person name="Kellis M."/>
            <person name="Leatherwood J."/>
            <person name="Levin H."/>
            <person name="Margalit H."/>
            <person name="Martienssen R."/>
            <person name="Nieduszynski C.A."/>
            <person name="Spatafora J.W."/>
            <person name="Friedman N."/>
            <person name="Dalgaard J.Z."/>
            <person name="Baumann P."/>
            <person name="Niki H."/>
            <person name="Regev A."/>
            <person name="Nusbaum C."/>
        </authorList>
    </citation>
    <scope>NUCLEOTIDE SEQUENCE [LARGE SCALE GENOMIC DNA]</scope>
    <source>
        <strain evidence="3">OY26 / ATCC MYA-4695 / CBS 11777 / NBRC 106824 / NRRL Y48691</strain>
    </source>
</reference>
<protein>
    <recommendedName>
        <fullName evidence="1">Thc1 RRM domain-containing protein</fullName>
    </recommendedName>
</protein>
<dbReference type="Proteomes" id="UP000015464">
    <property type="component" value="Unassembled WGS sequence"/>
</dbReference>
<dbReference type="GeneID" id="25037639"/>
<sequence>MSSMPGKDEVEVLKPSLSSCGTSTAYILQVHAYYLTESLLRKYFPVESMIITWKDDHRVYLTFDSSEQAQSAYLEYLRLGSQFNAVVKPIYVSHNEILRLCKKKRIHVDMDAAERLIQRRTES</sequence>
<dbReference type="Pfam" id="PF22877">
    <property type="entry name" value="RRM_Thc1"/>
    <property type="match status" value="1"/>
</dbReference>
<dbReference type="EMBL" id="KE546994">
    <property type="protein sequence ID" value="EPY49850.1"/>
    <property type="molecule type" value="Genomic_DNA"/>
</dbReference>
<dbReference type="RefSeq" id="XP_013025189.1">
    <property type="nucleotide sequence ID" value="XM_013169735.1"/>
</dbReference>
<organism evidence="2 3">
    <name type="scientific">Schizosaccharomyces cryophilus (strain OY26 / ATCC MYA-4695 / CBS 11777 / NBRC 106824 / NRRL Y48691)</name>
    <name type="common">Fission yeast</name>
    <dbReference type="NCBI Taxonomy" id="653667"/>
    <lineage>
        <taxon>Eukaryota</taxon>
        <taxon>Fungi</taxon>
        <taxon>Dikarya</taxon>
        <taxon>Ascomycota</taxon>
        <taxon>Taphrinomycotina</taxon>
        <taxon>Schizosaccharomycetes</taxon>
        <taxon>Schizosaccharomycetales</taxon>
        <taxon>Schizosaccharomycetaceae</taxon>
        <taxon>Schizosaccharomyces</taxon>
    </lineage>
</organism>
<name>S9VUY1_SCHCR</name>
<evidence type="ECO:0000259" key="1">
    <source>
        <dbReference type="Pfam" id="PF22877"/>
    </source>
</evidence>
<dbReference type="STRING" id="653667.S9VUY1"/>
<evidence type="ECO:0000313" key="3">
    <source>
        <dbReference type="Proteomes" id="UP000015464"/>
    </source>
</evidence>
<evidence type="ECO:0000313" key="2">
    <source>
        <dbReference type="EMBL" id="EPY49850.1"/>
    </source>
</evidence>
<gene>
    <name evidence="2" type="ORF">SPOG_03322</name>
</gene>
<keyword evidence="3" id="KW-1185">Reference proteome</keyword>
<feature type="domain" description="Thc1 RRM" evidence="1">
    <location>
        <begin position="23"/>
        <end position="96"/>
    </location>
</feature>
<dbReference type="GO" id="GO:0016180">
    <property type="term" value="P:snRNA processing"/>
    <property type="evidence" value="ECO:0007669"/>
    <property type="project" value="EnsemblFungi"/>
</dbReference>
<dbReference type="InterPro" id="IPR053800">
    <property type="entry name" value="Thc1_RRM"/>
</dbReference>
<dbReference type="OMA" id="NIIITWE"/>
<proteinExistence type="predicted"/>
<dbReference type="HOGENOM" id="CLU_2098241_0_0_1"/>
<dbReference type="AlphaFoldDB" id="S9VUY1"/>